<dbReference type="EMBL" id="UINC01126731">
    <property type="protein sequence ID" value="SVD05404.1"/>
    <property type="molecule type" value="Genomic_DNA"/>
</dbReference>
<evidence type="ECO:0000313" key="2">
    <source>
        <dbReference type="EMBL" id="SVD05404.1"/>
    </source>
</evidence>
<sequence>MAKSLNLFDSDSLKDFHKRIFFSMLLFLFVYFVA</sequence>
<protein>
    <submittedName>
        <fullName evidence="2">Uncharacterized protein</fullName>
    </submittedName>
</protein>
<name>A0A382S686_9ZZZZ</name>
<keyword evidence="1" id="KW-1133">Transmembrane helix</keyword>
<feature type="transmembrane region" description="Helical" evidence="1">
    <location>
        <begin position="16"/>
        <end position="33"/>
    </location>
</feature>
<keyword evidence="1" id="KW-0472">Membrane</keyword>
<organism evidence="2">
    <name type="scientific">marine metagenome</name>
    <dbReference type="NCBI Taxonomy" id="408172"/>
    <lineage>
        <taxon>unclassified sequences</taxon>
        <taxon>metagenomes</taxon>
        <taxon>ecological metagenomes</taxon>
    </lineage>
</organism>
<gene>
    <name evidence="2" type="ORF">METZ01_LOCUS358258</name>
</gene>
<evidence type="ECO:0000256" key="1">
    <source>
        <dbReference type="SAM" id="Phobius"/>
    </source>
</evidence>
<reference evidence="2" key="1">
    <citation type="submission" date="2018-05" db="EMBL/GenBank/DDBJ databases">
        <authorList>
            <person name="Lanie J.A."/>
            <person name="Ng W.-L."/>
            <person name="Kazmierczak K.M."/>
            <person name="Andrzejewski T.M."/>
            <person name="Davidsen T.M."/>
            <person name="Wayne K.J."/>
            <person name="Tettelin H."/>
            <person name="Glass J.I."/>
            <person name="Rusch D."/>
            <person name="Podicherti R."/>
            <person name="Tsui H.-C.T."/>
            <person name="Winkler M.E."/>
        </authorList>
    </citation>
    <scope>NUCLEOTIDE SEQUENCE</scope>
</reference>
<accession>A0A382S686</accession>
<keyword evidence="1" id="KW-0812">Transmembrane</keyword>
<proteinExistence type="predicted"/>
<feature type="non-terminal residue" evidence="2">
    <location>
        <position position="34"/>
    </location>
</feature>
<dbReference type="AlphaFoldDB" id="A0A382S686"/>